<dbReference type="Gene3D" id="1.10.10.60">
    <property type="entry name" value="Homeodomain-like"/>
    <property type="match status" value="2"/>
</dbReference>
<evidence type="ECO:0000313" key="11">
    <source>
        <dbReference type="EMBL" id="MBP3965011.1"/>
    </source>
</evidence>
<dbReference type="PROSITE" id="PS01124">
    <property type="entry name" value="HTH_ARAC_FAMILY_2"/>
    <property type="match status" value="1"/>
</dbReference>
<protein>
    <submittedName>
        <fullName evidence="11">Response regulator</fullName>
    </submittedName>
</protein>
<dbReference type="SMART" id="SM00448">
    <property type="entry name" value="REC"/>
    <property type="match status" value="1"/>
</dbReference>
<organism evidence="11 12">
    <name type="scientific">Paenibacillus lignilyticus</name>
    <dbReference type="NCBI Taxonomy" id="1172615"/>
    <lineage>
        <taxon>Bacteria</taxon>
        <taxon>Bacillati</taxon>
        <taxon>Bacillota</taxon>
        <taxon>Bacilli</taxon>
        <taxon>Bacillales</taxon>
        <taxon>Paenibacillaceae</taxon>
        <taxon>Paenibacillus</taxon>
    </lineage>
</organism>
<keyword evidence="12" id="KW-1185">Reference proteome</keyword>
<feature type="domain" description="Response regulatory" evidence="10">
    <location>
        <begin position="3"/>
        <end position="120"/>
    </location>
</feature>
<keyword evidence="3 8" id="KW-0597">Phosphoprotein</keyword>
<dbReference type="InterPro" id="IPR018060">
    <property type="entry name" value="HTH_AraC"/>
</dbReference>
<dbReference type="Proteomes" id="UP000673394">
    <property type="component" value="Unassembled WGS sequence"/>
</dbReference>
<gene>
    <name evidence="11" type="ORF">I8J30_19990</name>
</gene>
<dbReference type="PRINTS" id="PR00032">
    <property type="entry name" value="HTHARAC"/>
</dbReference>
<dbReference type="InterPro" id="IPR020449">
    <property type="entry name" value="Tscrpt_reg_AraC-type_HTH"/>
</dbReference>
<feature type="domain" description="HTH araC/xylS-type" evidence="9">
    <location>
        <begin position="403"/>
        <end position="501"/>
    </location>
</feature>
<evidence type="ECO:0000256" key="3">
    <source>
        <dbReference type="ARBA" id="ARBA00022553"/>
    </source>
</evidence>
<proteinExistence type="predicted"/>
<evidence type="ECO:0000256" key="4">
    <source>
        <dbReference type="ARBA" id="ARBA00023012"/>
    </source>
</evidence>
<comment type="subcellular location">
    <subcellularLocation>
        <location evidence="1">Cytoplasm</location>
    </subcellularLocation>
</comment>
<dbReference type="PANTHER" id="PTHR42713">
    <property type="entry name" value="HISTIDINE KINASE-RELATED"/>
    <property type="match status" value="1"/>
</dbReference>
<evidence type="ECO:0000256" key="2">
    <source>
        <dbReference type="ARBA" id="ARBA00022490"/>
    </source>
</evidence>
<keyword evidence="5" id="KW-0805">Transcription regulation</keyword>
<dbReference type="InterPro" id="IPR018062">
    <property type="entry name" value="HTH_AraC-typ_CS"/>
</dbReference>
<evidence type="ECO:0000256" key="8">
    <source>
        <dbReference type="PROSITE-ProRule" id="PRU00169"/>
    </source>
</evidence>
<dbReference type="InterPro" id="IPR051552">
    <property type="entry name" value="HptR"/>
</dbReference>
<dbReference type="InterPro" id="IPR009057">
    <property type="entry name" value="Homeodomain-like_sf"/>
</dbReference>
<evidence type="ECO:0000256" key="5">
    <source>
        <dbReference type="ARBA" id="ARBA00023015"/>
    </source>
</evidence>
<evidence type="ECO:0000259" key="9">
    <source>
        <dbReference type="PROSITE" id="PS01124"/>
    </source>
</evidence>
<dbReference type="SMART" id="SM00342">
    <property type="entry name" value="HTH_ARAC"/>
    <property type="match status" value="1"/>
</dbReference>
<comment type="caution">
    <text evidence="11">The sequence shown here is derived from an EMBL/GenBank/DDBJ whole genome shotgun (WGS) entry which is preliminary data.</text>
</comment>
<evidence type="ECO:0000256" key="7">
    <source>
        <dbReference type="ARBA" id="ARBA00023163"/>
    </source>
</evidence>
<feature type="modified residue" description="4-aspartylphosphate" evidence="8">
    <location>
        <position position="55"/>
    </location>
</feature>
<dbReference type="RefSeq" id="WP_210661089.1">
    <property type="nucleotide sequence ID" value="NZ_JAGKSP010000008.1"/>
</dbReference>
<dbReference type="SUPFAM" id="SSF46689">
    <property type="entry name" value="Homeodomain-like"/>
    <property type="match status" value="2"/>
</dbReference>
<evidence type="ECO:0000313" key="12">
    <source>
        <dbReference type="Proteomes" id="UP000673394"/>
    </source>
</evidence>
<dbReference type="SUPFAM" id="SSF52172">
    <property type="entry name" value="CheY-like"/>
    <property type="match status" value="1"/>
</dbReference>
<dbReference type="CDD" id="cd17536">
    <property type="entry name" value="REC_YesN-like"/>
    <property type="match status" value="1"/>
</dbReference>
<keyword evidence="7" id="KW-0804">Transcription</keyword>
<dbReference type="PANTHER" id="PTHR42713:SF3">
    <property type="entry name" value="TRANSCRIPTIONAL REGULATORY PROTEIN HPTR"/>
    <property type="match status" value="1"/>
</dbReference>
<evidence type="ECO:0000256" key="1">
    <source>
        <dbReference type="ARBA" id="ARBA00004496"/>
    </source>
</evidence>
<dbReference type="Gene3D" id="3.40.50.2300">
    <property type="match status" value="1"/>
</dbReference>
<name>A0ABS5CGR1_9BACL</name>
<dbReference type="InterPro" id="IPR001789">
    <property type="entry name" value="Sig_transdc_resp-reg_receiver"/>
</dbReference>
<sequence>MYSVLVVDDETMDLIGLQQHIDWDKLGMNVVAAINNSFSALEYMKNNKVDILVTDINMPIMSGLEMVRQILEQRPQLRVVFVSGYSEFHYAKQAISLSAAGYVLKPVNDDELFEVLEGVKAELDSETTRSEWHKSEAVSQLLSGNYARTELTPSAGLSIGIIEMDDMHWKLRAAGVEKQTTAFDKQLQQIAELLMEMNLPYFCKTDEKRMVVILEGAQPQEQLKLVMHAVSSKLTWSVTAGVGTLVYELHQIPESYQCAREAIANKMFYGKGKVIPFSDIKPQTGLKAKQLSEVLDSLFTALVQYQLVRVDECVEDLSALIKTFDDKHAVYVYLLHVISQLDFRLRTVNEDLYQILGLSFDKLDIVFQFETVEDIQWWLRSRLFQLSETLYQRKQKKNRKLIEEVEKYIMDHVEEELTLKDVANYFSFSPNYLGYMFKEEAGLNFSDYVIAKRMERASVLLQVPSTKVYEVANRLGYKKLSSFNRQFKDQFGLTPSDYRKQG</sequence>
<dbReference type="Pfam" id="PF00072">
    <property type="entry name" value="Response_reg"/>
    <property type="match status" value="1"/>
</dbReference>
<reference evidence="11 12" key="1">
    <citation type="submission" date="2021-04" db="EMBL/GenBank/DDBJ databases">
        <title>Paenibacillus sp. DLE-14 whole genome sequence.</title>
        <authorList>
            <person name="Ham Y.J."/>
        </authorList>
    </citation>
    <scope>NUCLEOTIDE SEQUENCE [LARGE SCALE GENOMIC DNA]</scope>
    <source>
        <strain evidence="11 12">DLE-14</strain>
    </source>
</reference>
<dbReference type="InterPro" id="IPR041522">
    <property type="entry name" value="CdaR_GGDEF"/>
</dbReference>
<keyword evidence="6" id="KW-0238">DNA-binding</keyword>
<keyword evidence="4" id="KW-0902">Two-component regulatory system</keyword>
<keyword evidence="2" id="KW-0963">Cytoplasm</keyword>
<dbReference type="EMBL" id="JAGKSP010000008">
    <property type="protein sequence ID" value="MBP3965011.1"/>
    <property type="molecule type" value="Genomic_DNA"/>
</dbReference>
<dbReference type="PROSITE" id="PS50110">
    <property type="entry name" value="RESPONSE_REGULATORY"/>
    <property type="match status" value="1"/>
</dbReference>
<dbReference type="PROSITE" id="PS00041">
    <property type="entry name" value="HTH_ARAC_FAMILY_1"/>
    <property type="match status" value="1"/>
</dbReference>
<dbReference type="Pfam" id="PF17853">
    <property type="entry name" value="GGDEF_2"/>
    <property type="match status" value="1"/>
</dbReference>
<accession>A0ABS5CGR1</accession>
<evidence type="ECO:0000259" key="10">
    <source>
        <dbReference type="PROSITE" id="PS50110"/>
    </source>
</evidence>
<evidence type="ECO:0000256" key="6">
    <source>
        <dbReference type="ARBA" id="ARBA00023125"/>
    </source>
</evidence>
<dbReference type="Pfam" id="PF12833">
    <property type="entry name" value="HTH_18"/>
    <property type="match status" value="1"/>
</dbReference>
<dbReference type="InterPro" id="IPR011006">
    <property type="entry name" value="CheY-like_superfamily"/>
</dbReference>